<evidence type="ECO:0000256" key="5">
    <source>
        <dbReference type="ARBA" id="ARBA00022519"/>
    </source>
</evidence>
<reference evidence="12 13" key="2">
    <citation type="submission" date="2018-07" db="EMBL/GenBank/DDBJ databases">
        <title>Diversity of Mesorhizobium strains in Brazil.</title>
        <authorList>
            <person name="Helene L.C.F."/>
            <person name="Dall'Agnol R."/>
            <person name="Delamuta J.R.M."/>
            <person name="Hungria M."/>
        </authorList>
    </citation>
    <scope>NUCLEOTIDE SEQUENCE [LARGE SCALE GENOMIC DNA]</scope>
    <source>
        <strain evidence="12 13">AC99b</strain>
    </source>
</reference>
<keyword evidence="3" id="KW-0813">Transport</keyword>
<dbReference type="Pfam" id="PF03544">
    <property type="entry name" value="TonB_C"/>
    <property type="match status" value="1"/>
</dbReference>
<comment type="subcellular location">
    <subcellularLocation>
        <location evidence="1">Cell inner membrane</location>
        <topology evidence="1">Single-pass membrane protein</topology>
        <orientation evidence="1">Periplasmic side</orientation>
    </subcellularLocation>
</comment>
<evidence type="ECO:0000256" key="1">
    <source>
        <dbReference type="ARBA" id="ARBA00004383"/>
    </source>
</evidence>
<dbReference type="Proteomes" id="UP000251558">
    <property type="component" value="Unassembled WGS sequence"/>
</dbReference>
<keyword evidence="13" id="KW-1185">Reference proteome</keyword>
<keyword evidence="4" id="KW-1003">Cell membrane</keyword>
<reference evidence="13" key="1">
    <citation type="submission" date="2018-06" db="EMBL/GenBank/DDBJ databases">
        <authorList>
            <person name="Helene L.C."/>
            <person name="Dall'Agnol R."/>
            <person name="Delamuta J.R."/>
            <person name="Hungria M."/>
        </authorList>
    </citation>
    <scope>NUCLEOTIDE SEQUENCE [LARGE SCALE GENOMIC DNA]</scope>
    <source>
        <strain evidence="13">AC99b</strain>
    </source>
</reference>
<comment type="similarity">
    <text evidence="2">Belongs to the TonB family.</text>
</comment>
<accession>A0A330HX95</accession>
<dbReference type="GO" id="GO:0031992">
    <property type="term" value="F:energy transducer activity"/>
    <property type="evidence" value="ECO:0007669"/>
    <property type="project" value="TreeGrafter"/>
</dbReference>
<evidence type="ECO:0000313" key="13">
    <source>
        <dbReference type="Proteomes" id="UP000251558"/>
    </source>
</evidence>
<dbReference type="InterPro" id="IPR037682">
    <property type="entry name" value="TonB_C"/>
</dbReference>
<keyword evidence="5" id="KW-0997">Cell inner membrane</keyword>
<dbReference type="AlphaFoldDB" id="A0A330HX95"/>
<evidence type="ECO:0000313" key="12">
    <source>
        <dbReference type="EMBL" id="RAZ89327.1"/>
    </source>
</evidence>
<evidence type="ECO:0000256" key="8">
    <source>
        <dbReference type="ARBA" id="ARBA00022989"/>
    </source>
</evidence>
<dbReference type="PROSITE" id="PS52015">
    <property type="entry name" value="TONB_CTD"/>
    <property type="match status" value="1"/>
</dbReference>
<dbReference type="GO" id="GO:0098797">
    <property type="term" value="C:plasma membrane protein complex"/>
    <property type="evidence" value="ECO:0007669"/>
    <property type="project" value="TreeGrafter"/>
</dbReference>
<evidence type="ECO:0000259" key="11">
    <source>
        <dbReference type="PROSITE" id="PS52015"/>
    </source>
</evidence>
<dbReference type="NCBIfam" id="TIGR01352">
    <property type="entry name" value="tonB_Cterm"/>
    <property type="match status" value="1"/>
</dbReference>
<evidence type="ECO:0000256" key="3">
    <source>
        <dbReference type="ARBA" id="ARBA00022448"/>
    </source>
</evidence>
<comment type="caution">
    <text evidence="12">The sequence shown here is derived from an EMBL/GenBank/DDBJ whole genome shotgun (WGS) entry which is preliminary data.</text>
</comment>
<dbReference type="EMBL" id="QMBP01000009">
    <property type="protein sequence ID" value="RAZ89327.1"/>
    <property type="molecule type" value="Genomic_DNA"/>
</dbReference>
<evidence type="ECO:0000256" key="2">
    <source>
        <dbReference type="ARBA" id="ARBA00006555"/>
    </source>
</evidence>
<proteinExistence type="inferred from homology"/>
<dbReference type="InterPro" id="IPR006260">
    <property type="entry name" value="TonB/TolA_C"/>
</dbReference>
<evidence type="ECO:0000256" key="6">
    <source>
        <dbReference type="ARBA" id="ARBA00022692"/>
    </source>
</evidence>
<dbReference type="GO" id="GO:0055085">
    <property type="term" value="P:transmembrane transport"/>
    <property type="evidence" value="ECO:0007669"/>
    <property type="project" value="InterPro"/>
</dbReference>
<dbReference type="PANTHER" id="PTHR33446:SF2">
    <property type="entry name" value="PROTEIN TONB"/>
    <property type="match status" value="1"/>
</dbReference>
<dbReference type="GO" id="GO:0015031">
    <property type="term" value="P:protein transport"/>
    <property type="evidence" value="ECO:0007669"/>
    <property type="project" value="UniProtKB-KW"/>
</dbReference>
<gene>
    <name evidence="12" type="ORF">DPM33_19795</name>
</gene>
<dbReference type="SUPFAM" id="SSF74653">
    <property type="entry name" value="TolA/TonB C-terminal domain"/>
    <property type="match status" value="1"/>
</dbReference>
<dbReference type="InterPro" id="IPR051045">
    <property type="entry name" value="TonB-dependent_transducer"/>
</dbReference>
<keyword evidence="6" id="KW-0812">Transmembrane</keyword>
<feature type="compositionally biased region" description="Pro residues" evidence="10">
    <location>
        <begin position="194"/>
        <end position="206"/>
    </location>
</feature>
<feature type="domain" description="TonB C-terminal" evidence="11">
    <location>
        <begin position="246"/>
        <end position="335"/>
    </location>
</feature>
<evidence type="ECO:0000256" key="9">
    <source>
        <dbReference type="ARBA" id="ARBA00023136"/>
    </source>
</evidence>
<organism evidence="12 13">
    <name type="scientific">Mesorhizobium hawassense</name>
    <dbReference type="NCBI Taxonomy" id="1209954"/>
    <lineage>
        <taxon>Bacteria</taxon>
        <taxon>Pseudomonadati</taxon>
        <taxon>Pseudomonadota</taxon>
        <taxon>Alphaproteobacteria</taxon>
        <taxon>Hyphomicrobiales</taxon>
        <taxon>Phyllobacteriaceae</taxon>
        <taxon>Mesorhizobium</taxon>
    </lineage>
</organism>
<dbReference type="PANTHER" id="PTHR33446">
    <property type="entry name" value="PROTEIN TONB-RELATED"/>
    <property type="match status" value="1"/>
</dbReference>
<feature type="region of interest" description="Disordered" evidence="10">
    <location>
        <begin position="90"/>
        <end position="241"/>
    </location>
</feature>
<evidence type="ECO:0000256" key="7">
    <source>
        <dbReference type="ARBA" id="ARBA00022927"/>
    </source>
</evidence>
<keyword evidence="7" id="KW-0653">Protein transport</keyword>
<protein>
    <submittedName>
        <fullName evidence="12">Energy transducer TonB</fullName>
    </submittedName>
</protein>
<evidence type="ECO:0000256" key="4">
    <source>
        <dbReference type="ARBA" id="ARBA00022475"/>
    </source>
</evidence>
<keyword evidence="8" id="KW-1133">Transmembrane helix</keyword>
<keyword evidence="9" id="KW-0472">Membrane</keyword>
<evidence type="ECO:0000256" key="10">
    <source>
        <dbReference type="SAM" id="MobiDB-lite"/>
    </source>
</evidence>
<sequence length="335" mass="34626">MQETGPLPDSDSDLAIAPAKPLAETQPSAGNGKWSAAIIVSCLLHAGLAAGFLISPKGMFDFRDTAQPEGSDQAGDMVAGTALEPEPQATNVTLVPDPQPPRPTPPRPAPPPHPPQPAAQIAVVPKPPVEQPKPTREQVTPPVPEPQTQASGTPDILVSEAARDDDRSVAAETGKPAQPVVEPEIPKTSAIAGAPPPIPSQRPTPPAAAASETGDKRGTADGQEQLADTASKGKKQKEAGSDAEYNYRGDVYAKLGKVNRTLPPSLQLAARNNAVVAFVVGTKGNVDALRILESSGSAVFDKAALGMVRKAAPFPPIPPQAASPSFEFEINIGPF</sequence>
<dbReference type="Gene3D" id="3.30.1150.10">
    <property type="match status" value="1"/>
</dbReference>
<name>A0A330HX95_9HYPH</name>
<dbReference type="OrthoDB" id="8448705at2"/>
<dbReference type="PRINTS" id="PR01217">
    <property type="entry name" value="PRICHEXTENSN"/>
</dbReference>
<feature type="compositionally biased region" description="Pro residues" evidence="10">
    <location>
        <begin position="97"/>
        <end position="117"/>
    </location>
</feature>